<gene>
    <name evidence="1" type="ORF">GCM10020369_27930</name>
</gene>
<dbReference type="InterPro" id="IPR046198">
    <property type="entry name" value="DUF6230"/>
</dbReference>
<organism evidence="1 2">
    <name type="scientific">Cryptosporangium minutisporangium</name>
    <dbReference type="NCBI Taxonomy" id="113569"/>
    <lineage>
        <taxon>Bacteria</taxon>
        <taxon>Bacillati</taxon>
        <taxon>Actinomycetota</taxon>
        <taxon>Actinomycetes</taxon>
        <taxon>Cryptosporangiales</taxon>
        <taxon>Cryptosporangiaceae</taxon>
        <taxon>Cryptosporangium</taxon>
    </lineage>
</organism>
<reference evidence="2" key="1">
    <citation type="journal article" date="2019" name="Int. J. Syst. Evol. Microbiol.">
        <title>The Global Catalogue of Microorganisms (GCM) 10K type strain sequencing project: providing services to taxonomists for standard genome sequencing and annotation.</title>
        <authorList>
            <consortium name="The Broad Institute Genomics Platform"/>
            <consortium name="The Broad Institute Genome Sequencing Center for Infectious Disease"/>
            <person name="Wu L."/>
            <person name="Ma J."/>
        </authorList>
    </citation>
    <scope>NUCLEOTIDE SEQUENCE [LARGE SCALE GENOMIC DNA]</scope>
    <source>
        <strain evidence="2">JCM 9458</strain>
    </source>
</reference>
<protein>
    <submittedName>
        <fullName evidence="1">DUF6230 family protein</fullName>
    </submittedName>
</protein>
<comment type="caution">
    <text evidence="1">The sequence shown here is derived from an EMBL/GenBank/DDBJ whole genome shotgun (WGS) entry which is preliminary data.</text>
</comment>
<evidence type="ECO:0000313" key="1">
    <source>
        <dbReference type="EMBL" id="GAA3387009.1"/>
    </source>
</evidence>
<accession>A0ABP6SWC5</accession>
<keyword evidence="2" id="KW-1185">Reference proteome</keyword>
<dbReference type="Pfam" id="PF19741">
    <property type="entry name" value="DUF6230"/>
    <property type="match status" value="1"/>
</dbReference>
<evidence type="ECO:0000313" key="2">
    <source>
        <dbReference type="Proteomes" id="UP001501676"/>
    </source>
</evidence>
<dbReference type="RefSeq" id="WP_345728483.1">
    <property type="nucleotide sequence ID" value="NZ_BAAAYN010000017.1"/>
</dbReference>
<name>A0ABP6SWC5_9ACTN</name>
<proteinExistence type="predicted"/>
<dbReference type="EMBL" id="BAAAYN010000017">
    <property type="protein sequence ID" value="GAA3387009.1"/>
    <property type="molecule type" value="Genomic_DNA"/>
</dbReference>
<sequence length="204" mass="21054">MPRAKHAPRSVSGVRWKRFTLLVAPAAIGAGVIVGLTGEGALAASFAVSGQNYKISADKLTADGMVLYGDVDESLDGTKRPVGTAGFKEATLENLCLSTVVPTPAGDMTIRLTAGGEGTPVEATNMIADIDQLSGDAEFNNIQIGVDASKQTKGPVSGPAGIGALQLDSATITEPKLRAWAVASGTFKLTDLKIDVSFGKKECY</sequence>
<dbReference type="Proteomes" id="UP001501676">
    <property type="component" value="Unassembled WGS sequence"/>
</dbReference>